<dbReference type="Proteomes" id="UP001163828">
    <property type="component" value="Unassembled WGS sequence"/>
</dbReference>
<sequence>MGIQARIPVGLVAVHNFIMKHDDSDLNNFTDAWDPAPGYFGARVDASSGDLIEGLVSRAEKAEAEKRRDDSAQEMWDSYKELLQAREIDGLE</sequence>
<accession>A0ABQ8QU65</accession>
<organism evidence="1 2">
    <name type="scientific">Lentinula boryana</name>
    <dbReference type="NCBI Taxonomy" id="40481"/>
    <lineage>
        <taxon>Eukaryota</taxon>
        <taxon>Fungi</taxon>
        <taxon>Dikarya</taxon>
        <taxon>Basidiomycota</taxon>
        <taxon>Agaricomycotina</taxon>
        <taxon>Agaricomycetes</taxon>
        <taxon>Agaricomycetidae</taxon>
        <taxon>Agaricales</taxon>
        <taxon>Marasmiineae</taxon>
        <taxon>Omphalotaceae</taxon>
        <taxon>Lentinula</taxon>
    </lineage>
</organism>
<proteinExistence type="predicted"/>
<name>A0ABQ8QU65_9AGAR</name>
<comment type="caution">
    <text evidence="1">The sequence shown here is derived from an EMBL/GenBank/DDBJ whole genome shotgun (WGS) entry which is preliminary data.</text>
</comment>
<evidence type="ECO:0000313" key="1">
    <source>
        <dbReference type="EMBL" id="KAJ4001873.1"/>
    </source>
</evidence>
<protein>
    <submittedName>
        <fullName evidence="1">Uncharacterized protein</fullName>
    </submittedName>
</protein>
<gene>
    <name evidence="1" type="ORF">F5050DRAFT_1722115</name>
</gene>
<keyword evidence="2" id="KW-1185">Reference proteome</keyword>
<evidence type="ECO:0000313" key="2">
    <source>
        <dbReference type="Proteomes" id="UP001163828"/>
    </source>
</evidence>
<reference evidence="1" key="1">
    <citation type="submission" date="2022-08" db="EMBL/GenBank/DDBJ databases">
        <authorList>
            <consortium name="DOE Joint Genome Institute"/>
            <person name="Min B."/>
            <person name="Riley R."/>
            <person name="Sierra-Patev S."/>
            <person name="Naranjo-Ortiz M."/>
            <person name="Looney B."/>
            <person name="Konkel Z."/>
            <person name="Slot J.C."/>
            <person name="Sakamoto Y."/>
            <person name="Steenwyk J.L."/>
            <person name="Rokas A."/>
            <person name="Carro J."/>
            <person name="Camarero S."/>
            <person name="Ferreira P."/>
            <person name="Molpeceres G."/>
            <person name="Ruiz-Duenas F.J."/>
            <person name="Serrano A."/>
            <person name="Henrissat B."/>
            <person name="Drula E."/>
            <person name="Hughes K.W."/>
            <person name="Mata J.L."/>
            <person name="Ishikawa N.K."/>
            <person name="Vargas-Isla R."/>
            <person name="Ushijima S."/>
            <person name="Smith C.A."/>
            <person name="Ahrendt S."/>
            <person name="Andreopoulos W."/>
            <person name="He G."/>
            <person name="Labutti K."/>
            <person name="Lipzen A."/>
            <person name="Ng V."/>
            <person name="Sandor L."/>
            <person name="Barry K."/>
            <person name="Martinez A.T."/>
            <person name="Xiao Y."/>
            <person name="Gibbons J.G."/>
            <person name="Terashima K."/>
            <person name="Hibbett D.S."/>
            <person name="Grigoriev I.V."/>
        </authorList>
    </citation>
    <scope>NUCLEOTIDE SEQUENCE</scope>
    <source>
        <strain evidence="1">TFB10827</strain>
    </source>
</reference>
<dbReference type="EMBL" id="MU790506">
    <property type="protein sequence ID" value="KAJ4001873.1"/>
    <property type="molecule type" value="Genomic_DNA"/>
</dbReference>